<dbReference type="Proteomes" id="UP001597287">
    <property type="component" value="Unassembled WGS sequence"/>
</dbReference>
<sequence>MTDQYEDFLRAKVTLPAEDGFPCDPEEVHPLLKPHQVAMVCWAVRGGRRALFAAFGLGKSVMQLEIVRLTRAKAGGMALIVIPLGVRQEFIRDAAMLGIKVKFVRRVEECDDPEAIYLTNYESVRDGKLDPTLFSVASLDEASCLRGFGGTKTFREFMALFAGDRKTMDARVRTGGVRYRFVATATPSPNEFIELLAYSAFLGIMDVGQAKTRFFKRNSEKADQLTIHPHKEREFWLWCASWGLFVQRPSDLGFSDEGYELPPLDVRWHEIAADHEQAGHEVYGQARMFKAEAIGIVEASREKRDSLPARIEKLQEIRAEDPQAQRILWHDLEAERHAIERAVPSAVSVYGSQDLDEREQAIVDFSEGRFQELAAKPVIAGSGCNFQRHCAWAVFLGIGFKFNDFIQAIHRIQRFLQTRPVRIDLIYTEAERQIRRDLERKWAQHNEMVTKMTEIIREFGLSQAGMAATLTRRLGVERVEVRGDSFTCVNNDCVRETSAMAENSVGLVLTSIPFSTQYEYSPNYADFGHTDNNEHFFQQMDFLVPQLLRVLQPGRIAAIHVKDRIVPSGLGEHHYQTVYPFHLDTIQCFRKHGFGYMGMKTIVTDVVRENNQTYRLGWTEQCKDGTKMGVGMPEYLLIFRKPPTSTEKTYADVPVLKDKAGYTRARWQVDAHGFTRSAGDRPLQPEHLAGLPHDAIFQMFKKHSLQDLYSYEHHVRIAQHLENGGQLPVTFMLLQPQSWSDEVWTDVTRMLTLNGAQSAKGKEMHLCPMQFDIADRSIIQWSNAGDVVYDPFGGLMTVPYRALKLGRRGYGCELSPQYFLDGVSYCQAMEREISMPSLFDTLETA</sequence>
<dbReference type="SUPFAM" id="SSF52540">
    <property type="entry name" value="P-loop containing nucleoside triphosphate hydrolases"/>
    <property type="match status" value="2"/>
</dbReference>
<evidence type="ECO:0000259" key="3">
    <source>
        <dbReference type="Pfam" id="PF01555"/>
    </source>
</evidence>
<evidence type="ECO:0000256" key="2">
    <source>
        <dbReference type="ARBA" id="ARBA00022679"/>
    </source>
</evidence>
<feature type="domain" description="DNA methylase N-4/N-6" evidence="3">
    <location>
        <begin position="506"/>
        <end position="819"/>
    </location>
</feature>
<dbReference type="GO" id="GO:0032259">
    <property type="term" value="P:methylation"/>
    <property type="evidence" value="ECO:0007669"/>
    <property type="project" value="UniProtKB-KW"/>
</dbReference>
<keyword evidence="2" id="KW-0808">Transferase</keyword>
<evidence type="ECO:0000313" key="4">
    <source>
        <dbReference type="EMBL" id="MFD2321774.1"/>
    </source>
</evidence>
<dbReference type="InterPro" id="IPR029063">
    <property type="entry name" value="SAM-dependent_MTases_sf"/>
</dbReference>
<name>A0ABW5EXC4_9BURK</name>
<dbReference type="SUPFAM" id="SSF53335">
    <property type="entry name" value="S-adenosyl-L-methionine-dependent methyltransferases"/>
    <property type="match status" value="1"/>
</dbReference>
<comment type="caution">
    <text evidence="4">The sequence shown here is derived from an EMBL/GenBank/DDBJ whole genome shotgun (WGS) entry which is preliminary data.</text>
</comment>
<proteinExistence type="predicted"/>
<organism evidence="4 5">
    <name type="scientific">Delftia deserti</name>
    <dbReference type="NCBI Taxonomy" id="1651218"/>
    <lineage>
        <taxon>Bacteria</taxon>
        <taxon>Pseudomonadati</taxon>
        <taxon>Pseudomonadota</taxon>
        <taxon>Betaproteobacteria</taxon>
        <taxon>Burkholderiales</taxon>
        <taxon>Comamonadaceae</taxon>
        <taxon>Delftia</taxon>
    </lineage>
</organism>
<evidence type="ECO:0000256" key="1">
    <source>
        <dbReference type="ARBA" id="ARBA00022603"/>
    </source>
</evidence>
<dbReference type="InterPro" id="IPR027417">
    <property type="entry name" value="P-loop_NTPase"/>
</dbReference>
<accession>A0ABW5EXC4</accession>
<reference evidence="5" key="1">
    <citation type="journal article" date="2019" name="Int. J. Syst. Evol. Microbiol.">
        <title>The Global Catalogue of Microorganisms (GCM) 10K type strain sequencing project: providing services to taxonomists for standard genome sequencing and annotation.</title>
        <authorList>
            <consortium name="The Broad Institute Genomics Platform"/>
            <consortium name="The Broad Institute Genome Sequencing Center for Infectious Disease"/>
            <person name="Wu L."/>
            <person name="Ma J."/>
        </authorList>
    </citation>
    <scope>NUCLEOTIDE SEQUENCE [LARGE SCALE GENOMIC DNA]</scope>
    <source>
        <strain evidence="5">CCUG 62793</strain>
    </source>
</reference>
<dbReference type="GO" id="GO:0008168">
    <property type="term" value="F:methyltransferase activity"/>
    <property type="evidence" value="ECO:0007669"/>
    <property type="project" value="UniProtKB-KW"/>
</dbReference>
<keyword evidence="5" id="KW-1185">Reference proteome</keyword>
<protein>
    <submittedName>
        <fullName evidence="4">DNA methyltransferase</fullName>
    </submittedName>
</protein>
<dbReference type="Pfam" id="PF01555">
    <property type="entry name" value="N6_N4_Mtase"/>
    <property type="match status" value="1"/>
</dbReference>
<dbReference type="InterPro" id="IPR002941">
    <property type="entry name" value="DNA_methylase_N4/N6"/>
</dbReference>
<evidence type="ECO:0000313" key="5">
    <source>
        <dbReference type="Proteomes" id="UP001597287"/>
    </source>
</evidence>
<gene>
    <name evidence="4" type="ORF">ACFSPV_24130</name>
</gene>
<dbReference type="Gene3D" id="3.40.50.150">
    <property type="entry name" value="Vaccinia Virus protein VP39"/>
    <property type="match status" value="1"/>
</dbReference>
<dbReference type="Gene3D" id="3.40.50.300">
    <property type="entry name" value="P-loop containing nucleotide triphosphate hydrolases"/>
    <property type="match status" value="2"/>
</dbReference>
<dbReference type="EMBL" id="JBHUIG010000029">
    <property type="protein sequence ID" value="MFD2321774.1"/>
    <property type="molecule type" value="Genomic_DNA"/>
</dbReference>
<keyword evidence="1 4" id="KW-0489">Methyltransferase</keyword>
<dbReference type="RefSeq" id="WP_386849644.1">
    <property type="nucleotide sequence ID" value="NZ_JBHUIG010000029.1"/>
</dbReference>